<dbReference type="CDD" id="cd00082">
    <property type="entry name" value="HisKA"/>
    <property type="match status" value="1"/>
</dbReference>
<dbReference type="Pfam" id="PF02518">
    <property type="entry name" value="HATPase_c"/>
    <property type="match status" value="1"/>
</dbReference>
<dbReference type="EMBL" id="JACWZZ010000004">
    <property type="protein sequence ID" value="MBD2716980.1"/>
    <property type="molecule type" value="Genomic_DNA"/>
</dbReference>
<dbReference type="InterPro" id="IPR005467">
    <property type="entry name" value="His_kinase_dom"/>
</dbReference>
<protein>
    <recommendedName>
        <fullName evidence="2">histidine kinase</fullName>
        <ecNumber evidence="2">2.7.13.3</ecNumber>
    </recommendedName>
</protein>
<feature type="domain" description="PAS" evidence="7">
    <location>
        <begin position="261"/>
        <end position="332"/>
    </location>
</feature>
<gene>
    <name evidence="9" type="ORF">IC231_18170</name>
</gene>
<evidence type="ECO:0000256" key="3">
    <source>
        <dbReference type="ARBA" id="ARBA00022553"/>
    </source>
</evidence>
<dbReference type="PANTHER" id="PTHR43304">
    <property type="entry name" value="PHYTOCHROME-LIKE PROTEIN CPH1"/>
    <property type="match status" value="1"/>
</dbReference>
<dbReference type="SMART" id="SM00387">
    <property type="entry name" value="HATPase_c"/>
    <property type="match status" value="1"/>
</dbReference>
<dbReference type="InterPro" id="IPR001610">
    <property type="entry name" value="PAC"/>
</dbReference>
<comment type="caution">
    <text evidence="9">The sequence shown here is derived from an EMBL/GenBank/DDBJ whole genome shotgun (WGS) entry which is preliminary data.</text>
</comment>
<dbReference type="PRINTS" id="PR00344">
    <property type="entry name" value="BCTRLSENSOR"/>
</dbReference>
<keyword evidence="10" id="KW-1185">Reference proteome</keyword>
<dbReference type="InterPro" id="IPR004358">
    <property type="entry name" value="Sig_transdc_His_kin-like_C"/>
</dbReference>
<dbReference type="InterPro" id="IPR000700">
    <property type="entry name" value="PAS-assoc_C"/>
</dbReference>
<dbReference type="SUPFAM" id="SSF47384">
    <property type="entry name" value="Homodimeric domain of signal transducing histidine kinase"/>
    <property type="match status" value="1"/>
</dbReference>
<evidence type="ECO:0000259" key="7">
    <source>
        <dbReference type="PROSITE" id="PS50112"/>
    </source>
</evidence>
<organism evidence="9 10">
    <name type="scientific">Hymenobacter duratus</name>
    <dbReference type="NCBI Taxonomy" id="2771356"/>
    <lineage>
        <taxon>Bacteria</taxon>
        <taxon>Pseudomonadati</taxon>
        <taxon>Bacteroidota</taxon>
        <taxon>Cytophagia</taxon>
        <taxon>Cytophagales</taxon>
        <taxon>Hymenobacteraceae</taxon>
        <taxon>Hymenobacter</taxon>
    </lineage>
</organism>
<evidence type="ECO:0000256" key="4">
    <source>
        <dbReference type="ARBA" id="ARBA00022679"/>
    </source>
</evidence>
<accession>A0ABR8JNI5</accession>
<feature type="domain" description="Histidine kinase" evidence="6">
    <location>
        <begin position="402"/>
        <end position="618"/>
    </location>
</feature>
<dbReference type="Pfam" id="PF08447">
    <property type="entry name" value="PAS_3"/>
    <property type="match status" value="2"/>
</dbReference>
<feature type="domain" description="PAC" evidence="8">
    <location>
        <begin position="208"/>
        <end position="260"/>
    </location>
</feature>
<dbReference type="PROSITE" id="PS50113">
    <property type="entry name" value="PAC"/>
    <property type="match status" value="2"/>
</dbReference>
<dbReference type="InterPro" id="IPR052162">
    <property type="entry name" value="Sensor_kinase/Photoreceptor"/>
</dbReference>
<dbReference type="Proteomes" id="UP000642468">
    <property type="component" value="Unassembled WGS sequence"/>
</dbReference>
<dbReference type="SUPFAM" id="SSF55785">
    <property type="entry name" value="PYP-like sensor domain (PAS domain)"/>
    <property type="match status" value="2"/>
</dbReference>
<dbReference type="PROSITE" id="PS50109">
    <property type="entry name" value="HIS_KIN"/>
    <property type="match status" value="1"/>
</dbReference>
<feature type="domain" description="PAC" evidence="8">
    <location>
        <begin position="334"/>
        <end position="384"/>
    </location>
</feature>
<dbReference type="SUPFAM" id="SSF55874">
    <property type="entry name" value="ATPase domain of HSP90 chaperone/DNA topoisomerase II/histidine kinase"/>
    <property type="match status" value="1"/>
</dbReference>
<name>A0ABR8JNI5_9BACT</name>
<dbReference type="InterPro" id="IPR000014">
    <property type="entry name" value="PAS"/>
</dbReference>
<dbReference type="InterPro" id="IPR013655">
    <property type="entry name" value="PAS_fold_3"/>
</dbReference>
<dbReference type="CDD" id="cd00130">
    <property type="entry name" value="PAS"/>
    <property type="match status" value="2"/>
</dbReference>
<evidence type="ECO:0000313" key="9">
    <source>
        <dbReference type="EMBL" id="MBD2716980.1"/>
    </source>
</evidence>
<dbReference type="SMART" id="SM00086">
    <property type="entry name" value="PAC"/>
    <property type="match status" value="2"/>
</dbReference>
<dbReference type="Gene3D" id="3.30.565.10">
    <property type="entry name" value="Histidine kinase-like ATPase, C-terminal domain"/>
    <property type="match status" value="1"/>
</dbReference>
<dbReference type="SMART" id="SM00091">
    <property type="entry name" value="PAS"/>
    <property type="match status" value="2"/>
</dbReference>
<evidence type="ECO:0000256" key="5">
    <source>
        <dbReference type="ARBA" id="ARBA00022777"/>
    </source>
</evidence>
<dbReference type="PROSITE" id="PS50112">
    <property type="entry name" value="PAS"/>
    <property type="match status" value="1"/>
</dbReference>
<dbReference type="RefSeq" id="WP_190785889.1">
    <property type="nucleotide sequence ID" value="NZ_JACWZZ010000004.1"/>
</dbReference>
<dbReference type="EC" id="2.7.13.3" evidence="2"/>
<keyword evidence="4" id="KW-0808">Transferase</keyword>
<dbReference type="InterPro" id="IPR003594">
    <property type="entry name" value="HATPase_dom"/>
</dbReference>
<sequence length="622" mass="69985">MPAPHFEQLLRRLQAGVATLEGPELRYGFVNEQMQALVGTNAEGRTLAEQPGLLPAALLEVLPKVFAAGTPYAARACACGSAADSPNVRHFDLVVDPYDGEAGQPAGLLLLAVDVSEQEAARQRAHELALTTRQLDARLRVLTETAPLFTYTMSPQGEVTYVSPQWYRFTGQPDTADLTAIWPLLVHPDDRLRVLFESETARRTGTGWNYEYRLRRYDGQYRWMLSRALPEVHPPDQPVAWHGALTEVHLQRELSEARRRGEAELRFLADSIPELVWTTSAEGLVEYYNHYTKSYSGLTTEELGPTGWVGLLYPEEQAAAARRWVQSVASGEDFEGEYRLRRADGVYRWHTIRARRLNDGSGPRWFGAASDVEEQHRLRQVLQTQYDELARAHHNLDTFVYAASHDLRQPTHNLRGLFEELRRSVRFTDPEQALMLRMVDTALTHLDSTLADLTATVQTQRQQQEPVEILDLALGLEEILLGLRPQIVHQGASVQIDVQEAPGLLYSRANFRSVVHNLVSNALKFAHPLRPPQVLLRNYLTDDGQPVLEVRDNGLGMRIDDPHNPAFRLFARQHTQVEGTGVGLYLVQRIVTSQGGHIEVDSTPGIGTTFRVFWAAPLGMRE</sequence>
<keyword evidence="5" id="KW-0418">Kinase</keyword>
<dbReference type="Gene3D" id="3.30.450.20">
    <property type="entry name" value="PAS domain"/>
    <property type="match status" value="3"/>
</dbReference>
<evidence type="ECO:0000313" key="10">
    <source>
        <dbReference type="Proteomes" id="UP000642468"/>
    </source>
</evidence>
<dbReference type="InterPro" id="IPR036890">
    <property type="entry name" value="HATPase_C_sf"/>
</dbReference>
<evidence type="ECO:0000259" key="6">
    <source>
        <dbReference type="PROSITE" id="PS50109"/>
    </source>
</evidence>
<keyword evidence="3" id="KW-0597">Phosphoprotein</keyword>
<dbReference type="InterPro" id="IPR036097">
    <property type="entry name" value="HisK_dim/P_sf"/>
</dbReference>
<reference evidence="9 10" key="1">
    <citation type="submission" date="2020-09" db="EMBL/GenBank/DDBJ databases">
        <authorList>
            <person name="Kim M.K."/>
        </authorList>
    </citation>
    <scope>NUCLEOTIDE SEQUENCE [LARGE SCALE GENOMIC DNA]</scope>
    <source>
        <strain evidence="9 10">BT646</strain>
    </source>
</reference>
<proteinExistence type="predicted"/>
<comment type="catalytic activity">
    <reaction evidence="1">
        <text>ATP + protein L-histidine = ADP + protein N-phospho-L-histidine.</text>
        <dbReference type="EC" id="2.7.13.3"/>
    </reaction>
</comment>
<dbReference type="InterPro" id="IPR003661">
    <property type="entry name" value="HisK_dim/P_dom"/>
</dbReference>
<dbReference type="Gene3D" id="1.10.287.130">
    <property type="match status" value="1"/>
</dbReference>
<dbReference type="InterPro" id="IPR035965">
    <property type="entry name" value="PAS-like_dom_sf"/>
</dbReference>
<evidence type="ECO:0000256" key="1">
    <source>
        <dbReference type="ARBA" id="ARBA00000085"/>
    </source>
</evidence>
<evidence type="ECO:0000256" key="2">
    <source>
        <dbReference type="ARBA" id="ARBA00012438"/>
    </source>
</evidence>
<dbReference type="PANTHER" id="PTHR43304:SF1">
    <property type="entry name" value="PAC DOMAIN-CONTAINING PROTEIN"/>
    <property type="match status" value="1"/>
</dbReference>
<dbReference type="NCBIfam" id="TIGR00229">
    <property type="entry name" value="sensory_box"/>
    <property type="match status" value="2"/>
</dbReference>
<evidence type="ECO:0000259" key="8">
    <source>
        <dbReference type="PROSITE" id="PS50113"/>
    </source>
</evidence>